<dbReference type="AlphaFoldDB" id="A0A259U1D0"/>
<dbReference type="Proteomes" id="UP000216446">
    <property type="component" value="Unassembled WGS sequence"/>
</dbReference>
<evidence type="ECO:0000313" key="1">
    <source>
        <dbReference type="EMBL" id="OZC03809.1"/>
    </source>
</evidence>
<evidence type="ECO:0000313" key="2">
    <source>
        <dbReference type="Proteomes" id="UP000216446"/>
    </source>
</evidence>
<evidence type="ECO:0008006" key="3">
    <source>
        <dbReference type="Google" id="ProtNLM"/>
    </source>
</evidence>
<accession>A0A259U1D0</accession>
<organism evidence="1 2">
    <name type="scientific">Rubricoccus marinus</name>
    <dbReference type="NCBI Taxonomy" id="716817"/>
    <lineage>
        <taxon>Bacteria</taxon>
        <taxon>Pseudomonadati</taxon>
        <taxon>Rhodothermota</taxon>
        <taxon>Rhodothermia</taxon>
        <taxon>Rhodothermales</taxon>
        <taxon>Rubricoccaceae</taxon>
        <taxon>Rubricoccus</taxon>
    </lineage>
</organism>
<sequence length="1084" mass="116633">MGTAEADLDINNIFARVFNTGSLFFGNTTTNGDGYLAPKASENSPIFASGIWVGGKINGDLRVAGSRYSNFNFWPGPLGNDGRPVNPNNCSAYDEIYSVTRTNIANYEAGLAETGDLEDWPFEIGAPVIDGDGIEGNYNLAGGDRPEIIGDQGIFWVMNDVGNEHSVQATDPLGIEVQVLAFSFSRADALGETTFYRYRIINKGATPIEETYISVFSDPDLGDAGDDYVSYDQELGLGYVYNSNPADQVYGEAPPAAGYDFFQGPIVGTDTLDATAFSYFINGSSPTTTGDPVTGQQMYFYMQGLWGDGSPMRANGTGYQQPTTFPITKFAFPGDPVTGQTWSEVNIDGNGTSNPAGDRRLVIHTGPFTLERNDPQDIVFGIVFAQGADRFSSITALRSADRLAQTAYDNDFKLAPPPPAPPRCQPGSDVLAPGSGNCLEAISQDGETTLVWGYPSNNANYLARFEAVDVLLDPEEVDDNTYNFEGFNIYRYPTSDFDESARELVATYDIVNGVTRVIDLVFDGDLGDLAPKVVARGTDSGIQYSYRIQNVTNYTDYYYGVSAYSFNEESTPKVIESSPTQITARPSALTSGNRTQSQFADELQGVAVQQVGEGTVSATIVDPTAVTGDTYRVEFFTNEDDGSTTYSIINATTGRVALDGREYYDRDSTAVPQGRNIAVIDGLSFSVQGPAPEFTNFATIQNAAGPLLHPAAPAFAGYPTPGGIDPVAGTQQSTNNRRYFVGPAEALTGHTLDEFNENVGGIGTSREDSVVPFDWEIRFTGETNYAAIYSGTTFGPPILIEVPFELWNTGIATPDDTSDDVRYFPTIFDLDFSVAPGGQAFSFINTPGIQGTFGCCSGDSQMSSLTNDPYTDGITWIIPQDRTPGESGYNAIVAAIQSDPAAAAPLVDNGRASLLRSALVWWNGGDTEVAGAFDQFAFPEEGTIFRLSTSKPNQPGDVFTLDTSGNQLLAGSAEDAVAALENIQVVPNPYLGASTYETGNLSRVVRFTNLPEQASTIRVFTVAGTLVKTLRKEGSSRSLDWNLETENNLPVASGMYLIHVDVEGVGERTLKLGVVQRRTQITVF</sequence>
<gene>
    <name evidence="1" type="ORF">BSZ36_12925</name>
</gene>
<proteinExistence type="predicted"/>
<dbReference type="EMBL" id="MQWB01000001">
    <property type="protein sequence ID" value="OZC03809.1"/>
    <property type="molecule type" value="Genomic_DNA"/>
</dbReference>
<dbReference type="InParanoid" id="A0A259U1D0"/>
<name>A0A259U1D0_9BACT</name>
<comment type="caution">
    <text evidence="1">The sequence shown here is derived from an EMBL/GenBank/DDBJ whole genome shotgun (WGS) entry which is preliminary data.</text>
</comment>
<keyword evidence="2" id="KW-1185">Reference proteome</keyword>
<reference evidence="1 2" key="1">
    <citation type="submission" date="2016-11" db="EMBL/GenBank/DDBJ databases">
        <title>Study of marine rhodopsin-containing bacteria.</title>
        <authorList>
            <person name="Yoshizawa S."/>
            <person name="Kumagai Y."/>
            <person name="Kogure K."/>
        </authorList>
    </citation>
    <scope>NUCLEOTIDE SEQUENCE [LARGE SCALE GENOMIC DNA]</scope>
    <source>
        <strain evidence="1 2">SG-29</strain>
    </source>
</reference>
<protein>
    <recommendedName>
        <fullName evidence="3">Secretion system C-terminal sorting domain-containing protein</fullName>
    </recommendedName>
</protein>
<dbReference type="Gene3D" id="2.60.40.4070">
    <property type="match status" value="1"/>
</dbReference>